<dbReference type="Proteomes" id="UP001292182">
    <property type="component" value="Unassembled WGS sequence"/>
</dbReference>
<feature type="domain" description="Flagellar hook protein FlgE/F/G-like D1" evidence="9">
    <location>
        <begin position="92"/>
        <end position="142"/>
    </location>
</feature>
<dbReference type="InterPro" id="IPR001444">
    <property type="entry name" value="Flag_bb_rod_N"/>
</dbReference>
<feature type="domain" description="Flagellar basal-body/hook protein C-terminal" evidence="7">
    <location>
        <begin position="345"/>
        <end position="386"/>
    </location>
</feature>
<evidence type="ECO:0000256" key="1">
    <source>
        <dbReference type="ARBA" id="ARBA00004117"/>
    </source>
</evidence>
<accession>A0ABU5LS88</accession>
<keyword evidence="10" id="KW-0282">Flagellum</keyword>
<comment type="subcellular location">
    <subcellularLocation>
        <location evidence="1 5">Bacterial flagellum basal body</location>
    </subcellularLocation>
</comment>
<dbReference type="PANTHER" id="PTHR30435:SF1">
    <property type="entry name" value="FLAGELLAR HOOK PROTEIN FLGE"/>
    <property type="match status" value="1"/>
</dbReference>
<dbReference type="InterPro" id="IPR011491">
    <property type="entry name" value="FlgE_D2"/>
</dbReference>
<organism evidence="10 11">
    <name type="scientific">Sphingomonas sanguinis</name>
    <dbReference type="NCBI Taxonomy" id="33051"/>
    <lineage>
        <taxon>Bacteria</taxon>
        <taxon>Pseudomonadati</taxon>
        <taxon>Pseudomonadota</taxon>
        <taxon>Alphaproteobacteria</taxon>
        <taxon>Sphingomonadales</taxon>
        <taxon>Sphingomonadaceae</taxon>
        <taxon>Sphingomonas</taxon>
    </lineage>
</organism>
<dbReference type="InterPro" id="IPR010930">
    <property type="entry name" value="Flg_bb/hook_C_dom"/>
</dbReference>
<feature type="domain" description="Flagellar basal body rod protein N-terminal" evidence="6">
    <location>
        <begin position="6"/>
        <end position="36"/>
    </location>
</feature>
<dbReference type="Pfam" id="PF00460">
    <property type="entry name" value="Flg_bb_rod"/>
    <property type="match status" value="1"/>
</dbReference>
<evidence type="ECO:0000256" key="3">
    <source>
        <dbReference type="ARBA" id="ARBA00019015"/>
    </source>
</evidence>
<evidence type="ECO:0000259" key="8">
    <source>
        <dbReference type="Pfam" id="PF07559"/>
    </source>
</evidence>
<dbReference type="InterPro" id="IPR053967">
    <property type="entry name" value="LlgE_F_G-like_D1"/>
</dbReference>
<evidence type="ECO:0000259" key="6">
    <source>
        <dbReference type="Pfam" id="PF00460"/>
    </source>
</evidence>
<keyword evidence="10" id="KW-0547">Nucleotide-binding</keyword>
<dbReference type="InterPro" id="IPR020013">
    <property type="entry name" value="Flagellar_FlgE/F/G"/>
</dbReference>
<name>A0ABU5LS88_9SPHN</name>
<protein>
    <recommendedName>
        <fullName evidence="3 5">Flagellar hook protein FlgE</fullName>
    </recommendedName>
</protein>
<evidence type="ECO:0000259" key="9">
    <source>
        <dbReference type="Pfam" id="PF22692"/>
    </source>
</evidence>
<sequence length="393" mass="40884">MMFGAIYIGLSGLNAYSKGLQQVSNNVANLNTTGFKGATVSFQNLYGQSDRGGMATTGQGGSGGHGVAVHDGTLNFKQGELRTTDRDLDLSVDGNGFLVLLDGDRTLYARTGSFEVDTNGYIVMAGTGYRLATLDGDGRAVSLSIDSRRTSAPRPTATVTFADNLSSSASTFTVSDIKVFDASGTAHGWTAKFTKDASAGTNAWTIAVTDDKGSAIGTQMLKFAGGSVDPTTTKLDFTDKASGLTVAFDFSSGVTSFSGGDVSTLRAAKVDGYGAGTVTGLAADTGGRLQLSYSNGQKVDLGAIALADFRDPAALEQRDGVFAAARDAQQMLLASEDPRVGQVRSKRLEASNVDLSQQFGDLILIQRGFQAASQIVSVSNDMIQQLFGIRGQG</sequence>
<dbReference type="InterPro" id="IPR037925">
    <property type="entry name" value="FlgE/F/G-like"/>
</dbReference>
<evidence type="ECO:0000259" key="7">
    <source>
        <dbReference type="Pfam" id="PF06429"/>
    </source>
</evidence>
<keyword evidence="11" id="KW-1185">Reference proteome</keyword>
<gene>
    <name evidence="10" type="ORF">N4G62_12230</name>
</gene>
<proteinExistence type="inferred from homology"/>
<reference evidence="11" key="1">
    <citation type="submission" date="2023-07" db="EMBL/GenBank/DDBJ databases">
        <title>Whole genome sequence analysis of rice epiphytic Sphingomonas sanguinis OsEp_Plm_15B2.</title>
        <authorList>
            <person name="Sahu K.P."/>
            <person name="Asharani P."/>
            <person name="Reddy B."/>
            <person name="Kumar A."/>
        </authorList>
    </citation>
    <scope>NUCLEOTIDE SEQUENCE [LARGE SCALE GENOMIC DNA]</scope>
    <source>
        <strain evidence="11">OsEp_Plm_15B2</strain>
    </source>
</reference>
<keyword evidence="10" id="KW-0067">ATP-binding</keyword>
<dbReference type="Pfam" id="PF07559">
    <property type="entry name" value="FlgE_D2"/>
    <property type="match status" value="1"/>
</dbReference>
<dbReference type="Pfam" id="PF22692">
    <property type="entry name" value="LlgE_F_G_D1"/>
    <property type="match status" value="1"/>
</dbReference>
<keyword evidence="4 5" id="KW-0975">Bacterial flagellum</keyword>
<comment type="caution">
    <text evidence="10">The sequence shown here is derived from an EMBL/GenBank/DDBJ whole genome shotgun (WGS) entry which is preliminary data.</text>
</comment>
<dbReference type="RefSeq" id="WP_322539654.1">
    <property type="nucleotide sequence ID" value="NZ_JAOBTW010000012.1"/>
</dbReference>
<comment type="similarity">
    <text evidence="2 5">Belongs to the flagella basal body rod proteins family.</text>
</comment>
<keyword evidence="10" id="KW-0966">Cell projection</keyword>
<dbReference type="EMBL" id="JAOBTW010000012">
    <property type="protein sequence ID" value="MDZ7282795.1"/>
    <property type="molecule type" value="Genomic_DNA"/>
</dbReference>
<evidence type="ECO:0000256" key="5">
    <source>
        <dbReference type="RuleBase" id="RU362116"/>
    </source>
</evidence>
<keyword evidence="10" id="KW-0969">Cilium</keyword>
<dbReference type="Pfam" id="PF06429">
    <property type="entry name" value="Flg_bbr_C"/>
    <property type="match status" value="1"/>
</dbReference>
<dbReference type="GO" id="GO:0005524">
    <property type="term" value="F:ATP binding"/>
    <property type="evidence" value="ECO:0007669"/>
    <property type="project" value="UniProtKB-KW"/>
</dbReference>
<dbReference type="PANTHER" id="PTHR30435">
    <property type="entry name" value="FLAGELLAR PROTEIN"/>
    <property type="match status" value="1"/>
</dbReference>
<evidence type="ECO:0000256" key="4">
    <source>
        <dbReference type="ARBA" id="ARBA00023143"/>
    </source>
</evidence>
<dbReference type="NCBIfam" id="TIGR03506">
    <property type="entry name" value="FlgEFG_subfam"/>
    <property type="match status" value="1"/>
</dbReference>
<evidence type="ECO:0000313" key="10">
    <source>
        <dbReference type="EMBL" id="MDZ7282795.1"/>
    </source>
</evidence>
<feature type="domain" description="Flagellar hook protein FlgE D2" evidence="8">
    <location>
        <begin position="162"/>
        <end position="263"/>
    </location>
</feature>
<evidence type="ECO:0000256" key="2">
    <source>
        <dbReference type="ARBA" id="ARBA00009677"/>
    </source>
</evidence>
<evidence type="ECO:0000313" key="11">
    <source>
        <dbReference type="Proteomes" id="UP001292182"/>
    </source>
</evidence>
<dbReference type="Gene3D" id="2.60.98.20">
    <property type="entry name" value="Flagellar hook protein FlgE"/>
    <property type="match status" value="1"/>
</dbReference>
<dbReference type="SUPFAM" id="SSF117143">
    <property type="entry name" value="Flagellar hook protein flgE"/>
    <property type="match status" value="1"/>
</dbReference>
<dbReference type="InterPro" id="IPR037058">
    <property type="entry name" value="Falgellar_hook_FlgE_sf"/>
</dbReference>
<comment type="function">
    <text evidence="5">A flexible structure which links the flagellar filament to the drive apparatus in the basal body.</text>
</comment>